<protein>
    <recommendedName>
        <fullName evidence="4">DUF2530 domain-containing protein</fullName>
    </recommendedName>
</protein>
<feature type="transmembrane region" description="Helical" evidence="1">
    <location>
        <begin position="55"/>
        <end position="74"/>
    </location>
</feature>
<name>A0A917F0F9_9MICO</name>
<dbReference type="Proteomes" id="UP000605670">
    <property type="component" value="Unassembled WGS sequence"/>
</dbReference>
<dbReference type="AlphaFoldDB" id="A0A917F0F9"/>
<keyword evidence="3" id="KW-1185">Reference proteome</keyword>
<evidence type="ECO:0008006" key="4">
    <source>
        <dbReference type="Google" id="ProtNLM"/>
    </source>
</evidence>
<organism evidence="2 3">
    <name type="scientific">Ornithinimicrobium tianjinense</name>
    <dbReference type="NCBI Taxonomy" id="1195761"/>
    <lineage>
        <taxon>Bacteria</taxon>
        <taxon>Bacillati</taxon>
        <taxon>Actinomycetota</taxon>
        <taxon>Actinomycetes</taxon>
        <taxon>Micrococcales</taxon>
        <taxon>Ornithinimicrobiaceae</taxon>
        <taxon>Ornithinimicrobium</taxon>
    </lineage>
</organism>
<reference evidence="2" key="1">
    <citation type="journal article" date="2014" name="Int. J. Syst. Evol. Microbiol.">
        <title>Complete genome sequence of Corynebacterium casei LMG S-19264T (=DSM 44701T), isolated from a smear-ripened cheese.</title>
        <authorList>
            <consortium name="US DOE Joint Genome Institute (JGI-PGF)"/>
            <person name="Walter F."/>
            <person name="Albersmeier A."/>
            <person name="Kalinowski J."/>
            <person name="Ruckert C."/>
        </authorList>
    </citation>
    <scope>NUCLEOTIDE SEQUENCE</scope>
    <source>
        <strain evidence="2">CGMCC 1.12160</strain>
    </source>
</reference>
<feature type="transmembrane region" description="Helical" evidence="1">
    <location>
        <begin position="30"/>
        <end position="49"/>
    </location>
</feature>
<evidence type="ECO:0000313" key="3">
    <source>
        <dbReference type="Proteomes" id="UP000605670"/>
    </source>
</evidence>
<evidence type="ECO:0000313" key="2">
    <source>
        <dbReference type="EMBL" id="GGF38277.1"/>
    </source>
</evidence>
<evidence type="ECO:0000256" key="1">
    <source>
        <dbReference type="SAM" id="Phobius"/>
    </source>
</evidence>
<keyword evidence="1" id="KW-1133">Transmembrane helix</keyword>
<accession>A0A917F0F9</accession>
<dbReference type="EMBL" id="BMEM01000001">
    <property type="protein sequence ID" value="GGF38277.1"/>
    <property type="molecule type" value="Genomic_DNA"/>
</dbReference>
<reference evidence="2" key="2">
    <citation type="submission" date="2020-09" db="EMBL/GenBank/DDBJ databases">
        <authorList>
            <person name="Sun Q."/>
            <person name="Zhou Y."/>
        </authorList>
    </citation>
    <scope>NUCLEOTIDE SEQUENCE</scope>
    <source>
        <strain evidence="2">CGMCC 1.12160</strain>
    </source>
</reference>
<proteinExistence type="predicted"/>
<comment type="caution">
    <text evidence="2">The sequence shown here is derived from an EMBL/GenBank/DDBJ whole genome shotgun (WGS) entry which is preliminary data.</text>
</comment>
<sequence>MGCVDERTTPTATGIVPPEVPLRTVTLAKVGLVAWAVALLVILVVPTLRTGERSWWVWVPVAGLVLGAAGYVYLRRGRGNAAMA</sequence>
<gene>
    <name evidence="2" type="ORF">GCM10011366_02310</name>
</gene>
<keyword evidence="1" id="KW-0472">Membrane</keyword>
<keyword evidence="1" id="KW-0812">Transmembrane</keyword>